<dbReference type="PANTHER" id="PTHR43280:SF2">
    <property type="entry name" value="HTH-TYPE TRANSCRIPTIONAL REGULATOR EXSA"/>
    <property type="match status" value="1"/>
</dbReference>
<dbReference type="GO" id="GO:0003700">
    <property type="term" value="F:DNA-binding transcription factor activity"/>
    <property type="evidence" value="ECO:0007669"/>
    <property type="project" value="InterPro"/>
</dbReference>
<keyword evidence="6" id="KW-1185">Reference proteome</keyword>
<dbReference type="Gene3D" id="1.10.10.60">
    <property type="entry name" value="Homeodomain-like"/>
    <property type="match status" value="2"/>
</dbReference>
<dbReference type="PANTHER" id="PTHR43280">
    <property type="entry name" value="ARAC-FAMILY TRANSCRIPTIONAL REGULATOR"/>
    <property type="match status" value="1"/>
</dbReference>
<keyword evidence="2" id="KW-0238">DNA-binding</keyword>
<gene>
    <name evidence="5" type="ORF">FPL14_24895</name>
</gene>
<dbReference type="EMBL" id="CP041969">
    <property type="protein sequence ID" value="QMV44045.1"/>
    <property type="molecule type" value="Genomic_DNA"/>
</dbReference>
<reference evidence="5 6" key="1">
    <citation type="submission" date="2019-07" db="EMBL/GenBank/DDBJ databases">
        <authorList>
            <person name="Kim J.K."/>
            <person name="Cheong H.-M."/>
            <person name="Choi Y."/>
            <person name="Hwang K.J."/>
            <person name="Lee S."/>
            <person name="Choi C."/>
        </authorList>
    </citation>
    <scope>NUCLEOTIDE SEQUENCE [LARGE SCALE GENOMIC DNA]</scope>
    <source>
        <strain evidence="5 6">KS 22</strain>
    </source>
</reference>
<dbReference type="RefSeq" id="WP_182300278.1">
    <property type="nucleotide sequence ID" value="NZ_CP041969.1"/>
</dbReference>
<evidence type="ECO:0000256" key="3">
    <source>
        <dbReference type="ARBA" id="ARBA00023163"/>
    </source>
</evidence>
<dbReference type="InterPro" id="IPR018060">
    <property type="entry name" value="HTH_AraC"/>
</dbReference>
<dbReference type="PROSITE" id="PS01124">
    <property type="entry name" value="HTH_ARAC_FAMILY_2"/>
    <property type="match status" value="1"/>
</dbReference>
<name>A0A7G5C4B1_9BACL</name>
<evidence type="ECO:0000313" key="6">
    <source>
        <dbReference type="Proteomes" id="UP000515679"/>
    </source>
</evidence>
<dbReference type="InterPro" id="IPR018062">
    <property type="entry name" value="HTH_AraC-typ_CS"/>
</dbReference>
<dbReference type="SMART" id="SM00342">
    <property type="entry name" value="HTH_ARAC"/>
    <property type="match status" value="1"/>
</dbReference>
<dbReference type="PROSITE" id="PS00041">
    <property type="entry name" value="HTH_ARAC_FAMILY_1"/>
    <property type="match status" value="1"/>
</dbReference>
<dbReference type="SUPFAM" id="SSF46689">
    <property type="entry name" value="Homeodomain-like"/>
    <property type="match status" value="2"/>
</dbReference>
<proteinExistence type="predicted"/>
<evidence type="ECO:0000256" key="1">
    <source>
        <dbReference type="ARBA" id="ARBA00023015"/>
    </source>
</evidence>
<keyword evidence="1" id="KW-0805">Transcription regulation</keyword>
<protein>
    <submittedName>
        <fullName evidence="5">Helix-turn-helix transcriptional regulator</fullName>
    </submittedName>
</protein>
<feature type="domain" description="HTH araC/xylS-type" evidence="4">
    <location>
        <begin position="177"/>
        <end position="275"/>
    </location>
</feature>
<dbReference type="InterPro" id="IPR020449">
    <property type="entry name" value="Tscrpt_reg_AraC-type_HTH"/>
</dbReference>
<organism evidence="5 6">
    <name type="scientific">Cohnella cholangitidis</name>
    <dbReference type="NCBI Taxonomy" id="2598458"/>
    <lineage>
        <taxon>Bacteria</taxon>
        <taxon>Bacillati</taxon>
        <taxon>Bacillota</taxon>
        <taxon>Bacilli</taxon>
        <taxon>Bacillales</taxon>
        <taxon>Paenibacillaceae</taxon>
        <taxon>Cohnella</taxon>
    </lineage>
</organism>
<accession>A0A7G5C4B1</accession>
<evidence type="ECO:0000313" key="5">
    <source>
        <dbReference type="EMBL" id="QMV44045.1"/>
    </source>
</evidence>
<sequence>MNECERLLHCSLSIYISPSVLLSEIVIAYANVTEREQRNINRSRQVFTAVYPPSVKPLEQIPTAAPLNLFSEWATILELGELEELDRRVTQWFSGSGTETWTKESHDQIIHGILFIIHTLLAKKGLTMHESAELKKLADKESYPKHMTALQSWTRECLGATVRLLRTSNNVSSTVVAKIGQYIRSRLSQEITREDLASHVYLNPAYLSRMFKKETGLSLSDAIIQERIQEAKRLLEETEYKITDIAENVGYTSLGSFSNLFKRIVGVTPQQYRARKK</sequence>
<dbReference type="Pfam" id="PF12833">
    <property type="entry name" value="HTH_18"/>
    <property type="match status" value="1"/>
</dbReference>
<dbReference type="Proteomes" id="UP000515679">
    <property type="component" value="Chromosome"/>
</dbReference>
<dbReference type="InterPro" id="IPR009057">
    <property type="entry name" value="Homeodomain-like_sf"/>
</dbReference>
<dbReference type="AlphaFoldDB" id="A0A7G5C4B1"/>
<evidence type="ECO:0000259" key="4">
    <source>
        <dbReference type="PROSITE" id="PS01124"/>
    </source>
</evidence>
<dbReference type="KEGG" id="cchl:FPL14_24895"/>
<dbReference type="GO" id="GO:0043565">
    <property type="term" value="F:sequence-specific DNA binding"/>
    <property type="evidence" value="ECO:0007669"/>
    <property type="project" value="InterPro"/>
</dbReference>
<keyword evidence="3" id="KW-0804">Transcription</keyword>
<evidence type="ECO:0000256" key="2">
    <source>
        <dbReference type="ARBA" id="ARBA00023125"/>
    </source>
</evidence>
<dbReference type="PRINTS" id="PR00032">
    <property type="entry name" value="HTHARAC"/>
</dbReference>